<protein>
    <recommendedName>
        <fullName evidence="4">DUF4025 domain-containing protein</fullName>
    </recommendedName>
</protein>
<accession>A0ABW0LJB1</accession>
<keyword evidence="3" id="KW-1185">Reference proteome</keyword>
<dbReference type="Proteomes" id="UP001596147">
    <property type="component" value="Unassembled WGS sequence"/>
</dbReference>
<reference evidence="3" key="1">
    <citation type="journal article" date="2019" name="Int. J. Syst. Evol. Microbiol.">
        <title>The Global Catalogue of Microorganisms (GCM) 10K type strain sequencing project: providing services to taxonomists for standard genome sequencing and annotation.</title>
        <authorList>
            <consortium name="The Broad Institute Genomics Platform"/>
            <consortium name="The Broad Institute Genome Sequencing Center for Infectious Disease"/>
            <person name="Wu L."/>
            <person name="Ma J."/>
        </authorList>
    </citation>
    <scope>NUCLEOTIDE SEQUENCE [LARGE SCALE GENOMIC DNA]</scope>
    <source>
        <strain evidence="3">CGMCC 1.12237</strain>
    </source>
</reference>
<gene>
    <name evidence="2" type="ORF">ACFPM4_14705</name>
</gene>
<evidence type="ECO:0000256" key="1">
    <source>
        <dbReference type="SAM" id="MobiDB-lite"/>
    </source>
</evidence>
<sequence length="74" mass="8151">MRKDESMNSANANIELNEIMNSDNKIPYKKGANTTEEANLALQEDFNSTNNPEEVAPTYISNGTQATKITGENN</sequence>
<evidence type="ECO:0000313" key="2">
    <source>
        <dbReference type="EMBL" id="MFC5465980.1"/>
    </source>
</evidence>
<name>A0ABW0LJB1_9BACI</name>
<organism evidence="2 3">
    <name type="scientific">Lederbergia graminis</name>
    <dbReference type="NCBI Taxonomy" id="735518"/>
    <lineage>
        <taxon>Bacteria</taxon>
        <taxon>Bacillati</taxon>
        <taxon>Bacillota</taxon>
        <taxon>Bacilli</taxon>
        <taxon>Bacillales</taxon>
        <taxon>Bacillaceae</taxon>
        <taxon>Lederbergia</taxon>
    </lineage>
</organism>
<feature type="region of interest" description="Disordered" evidence="1">
    <location>
        <begin position="48"/>
        <end position="74"/>
    </location>
</feature>
<proteinExistence type="predicted"/>
<dbReference type="EMBL" id="JBHSMC010000020">
    <property type="protein sequence ID" value="MFC5465980.1"/>
    <property type="molecule type" value="Genomic_DNA"/>
</dbReference>
<evidence type="ECO:0000313" key="3">
    <source>
        <dbReference type="Proteomes" id="UP001596147"/>
    </source>
</evidence>
<feature type="compositionally biased region" description="Polar residues" evidence="1">
    <location>
        <begin position="59"/>
        <end position="74"/>
    </location>
</feature>
<comment type="caution">
    <text evidence="2">The sequence shown here is derived from an EMBL/GenBank/DDBJ whole genome shotgun (WGS) entry which is preliminary data.</text>
</comment>
<evidence type="ECO:0008006" key="4">
    <source>
        <dbReference type="Google" id="ProtNLM"/>
    </source>
</evidence>